<proteinExistence type="predicted"/>
<name>A0A4Y9T8N6_9BURK</name>
<dbReference type="RefSeq" id="WP_135187717.1">
    <property type="nucleotide sequence ID" value="NZ_SPUM01000002.1"/>
</dbReference>
<gene>
    <name evidence="3" type="ORF">E4O92_00160</name>
</gene>
<keyword evidence="4" id="KW-1185">Reference proteome</keyword>
<sequence length="110" mass="11756">MKQLSLLLCVMLGAPLIACAQTARTPAAADEKSPVPTLQYQSVFADYVAAKEPEQTPDRNWKRANRIVAGDSAPPAQTQAPAAQDTTASPATGTHSHHIHHEGHGDEKKH</sequence>
<evidence type="ECO:0008006" key="5">
    <source>
        <dbReference type="Google" id="ProtNLM"/>
    </source>
</evidence>
<feature type="region of interest" description="Disordered" evidence="1">
    <location>
        <begin position="54"/>
        <end position="110"/>
    </location>
</feature>
<evidence type="ECO:0000256" key="1">
    <source>
        <dbReference type="SAM" id="MobiDB-lite"/>
    </source>
</evidence>
<dbReference type="AlphaFoldDB" id="A0A4Y9T8N6"/>
<dbReference type="EMBL" id="SPUM01000002">
    <property type="protein sequence ID" value="TFW36153.1"/>
    <property type="molecule type" value="Genomic_DNA"/>
</dbReference>
<evidence type="ECO:0000313" key="3">
    <source>
        <dbReference type="EMBL" id="TFW36153.1"/>
    </source>
</evidence>
<organism evidence="3 4">
    <name type="scientific">Massilia horti</name>
    <dbReference type="NCBI Taxonomy" id="2562153"/>
    <lineage>
        <taxon>Bacteria</taxon>
        <taxon>Pseudomonadati</taxon>
        <taxon>Pseudomonadota</taxon>
        <taxon>Betaproteobacteria</taxon>
        <taxon>Burkholderiales</taxon>
        <taxon>Oxalobacteraceae</taxon>
        <taxon>Telluria group</taxon>
        <taxon>Massilia</taxon>
    </lineage>
</organism>
<accession>A0A4Y9T8N6</accession>
<feature type="chain" id="PRO_5021247022" description="Lipoprotein" evidence="2">
    <location>
        <begin position="21"/>
        <end position="110"/>
    </location>
</feature>
<feature type="signal peptide" evidence="2">
    <location>
        <begin position="1"/>
        <end position="20"/>
    </location>
</feature>
<dbReference type="OrthoDB" id="8759774at2"/>
<evidence type="ECO:0000256" key="2">
    <source>
        <dbReference type="SAM" id="SignalP"/>
    </source>
</evidence>
<protein>
    <recommendedName>
        <fullName evidence="5">Lipoprotein</fullName>
    </recommendedName>
</protein>
<feature type="compositionally biased region" description="Low complexity" evidence="1">
    <location>
        <begin position="71"/>
        <end position="92"/>
    </location>
</feature>
<reference evidence="3 4" key="1">
    <citation type="submission" date="2019-03" db="EMBL/GenBank/DDBJ databases">
        <title>Draft genome of Massilia hortus sp. nov., a novel bacterial species of the Oxalobacteraceae family.</title>
        <authorList>
            <person name="Peta V."/>
            <person name="Raths R."/>
            <person name="Bucking H."/>
        </authorList>
    </citation>
    <scope>NUCLEOTIDE SEQUENCE [LARGE SCALE GENOMIC DNA]</scope>
    <source>
        <strain evidence="3 4">ONC3</strain>
    </source>
</reference>
<evidence type="ECO:0000313" key="4">
    <source>
        <dbReference type="Proteomes" id="UP000297258"/>
    </source>
</evidence>
<keyword evidence="2" id="KW-0732">Signal</keyword>
<comment type="caution">
    <text evidence="3">The sequence shown here is derived from an EMBL/GenBank/DDBJ whole genome shotgun (WGS) entry which is preliminary data.</text>
</comment>
<dbReference type="Proteomes" id="UP000297258">
    <property type="component" value="Unassembled WGS sequence"/>
</dbReference>